<sequence>MSKFFIGMGFQKCATTWLSMRFKRSSNIWVPPINELHFWDSYFYGKQLPVQKQLANRWFENGLNSKSIDQKIKSAENVEYWRKYISIESLNADAYNTLFSEGSQHMVKGEITPSYISLSEDQVKTIDELMNNKPHYFVIMREPMARLWSQIRHEKRLRPRNVETEQDIENFIESQFVKDQYRYDLYIEKMRSVIPDDRLGFFFFEDMVEDEESFLKNVCSFLDTPYEEVMKSQDKKVGEGRKSSKCPDFVMKKSLEVHGDVVEKVEALLGRVPRRWKDHG</sequence>
<proteinExistence type="predicted"/>
<reference evidence="1 2" key="1">
    <citation type="submission" date="2016-06" db="EMBL/GenBank/DDBJ databases">
        <title>Genome sequence of halotolerant plant growth promoting strain of Halomonas elongata HEK1 isolated from salterns of Rann of Kutch, Gujarat, India.</title>
        <authorList>
            <person name="Gaba S."/>
            <person name="Singh R.N."/>
            <person name="Abrol S."/>
            <person name="Kaushik R."/>
            <person name="Saxena A.K."/>
        </authorList>
    </citation>
    <scope>NUCLEOTIDE SEQUENCE [LARGE SCALE GENOMIC DNA]</scope>
    <source>
        <strain evidence="1 2">HEK1</strain>
    </source>
</reference>
<comment type="caution">
    <text evidence="1">The sequence shown here is derived from an EMBL/GenBank/DDBJ whole genome shotgun (WGS) entry which is preliminary data.</text>
</comment>
<dbReference type="AlphaFoldDB" id="A0A1B8P310"/>
<gene>
    <name evidence="1" type="ORF">A8U91_00984</name>
</gene>
<dbReference type="Proteomes" id="UP000092504">
    <property type="component" value="Unassembled WGS sequence"/>
</dbReference>
<name>A0A1B8P310_HALEL</name>
<dbReference type="EMBL" id="MAJD01000001">
    <property type="protein sequence ID" value="OBX36641.1"/>
    <property type="molecule type" value="Genomic_DNA"/>
</dbReference>
<organism evidence="1 2">
    <name type="scientific">Halomonas elongata</name>
    <dbReference type="NCBI Taxonomy" id="2746"/>
    <lineage>
        <taxon>Bacteria</taxon>
        <taxon>Pseudomonadati</taxon>
        <taxon>Pseudomonadota</taxon>
        <taxon>Gammaproteobacteria</taxon>
        <taxon>Oceanospirillales</taxon>
        <taxon>Halomonadaceae</taxon>
        <taxon>Halomonas</taxon>
    </lineage>
</organism>
<dbReference type="SUPFAM" id="SSF52540">
    <property type="entry name" value="P-loop containing nucleoside triphosphate hydrolases"/>
    <property type="match status" value="1"/>
</dbReference>
<evidence type="ECO:0000313" key="1">
    <source>
        <dbReference type="EMBL" id="OBX36641.1"/>
    </source>
</evidence>
<dbReference type="Pfam" id="PF13469">
    <property type="entry name" value="Sulfotransfer_3"/>
    <property type="match status" value="1"/>
</dbReference>
<dbReference type="GO" id="GO:0016740">
    <property type="term" value="F:transferase activity"/>
    <property type="evidence" value="ECO:0007669"/>
    <property type="project" value="UniProtKB-KW"/>
</dbReference>
<evidence type="ECO:0000313" key="2">
    <source>
        <dbReference type="Proteomes" id="UP000092504"/>
    </source>
</evidence>
<dbReference type="Gene3D" id="3.40.50.300">
    <property type="entry name" value="P-loop containing nucleotide triphosphate hydrolases"/>
    <property type="match status" value="1"/>
</dbReference>
<keyword evidence="1" id="KW-0808">Transferase</keyword>
<protein>
    <submittedName>
        <fullName evidence="1">Sulfotransferase domain protein</fullName>
    </submittedName>
</protein>
<dbReference type="InterPro" id="IPR027417">
    <property type="entry name" value="P-loop_NTPase"/>
</dbReference>
<accession>A0A1B8P310</accession>